<dbReference type="InterPro" id="IPR029058">
    <property type="entry name" value="AB_hydrolase_fold"/>
</dbReference>
<evidence type="ECO:0000313" key="3">
    <source>
        <dbReference type="EMBL" id="QFQ13827.1"/>
    </source>
</evidence>
<dbReference type="Pfam" id="PF00561">
    <property type="entry name" value="Abhydrolase_1"/>
    <property type="match status" value="1"/>
</dbReference>
<dbReference type="GO" id="GO:0080031">
    <property type="term" value="F:methyl salicylate esterase activity"/>
    <property type="evidence" value="ECO:0007669"/>
    <property type="project" value="TreeGrafter"/>
</dbReference>
<evidence type="ECO:0000256" key="1">
    <source>
        <dbReference type="ARBA" id="ARBA00022801"/>
    </source>
</evidence>
<dbReference type="GO" id="GO:0080030">
    <property type="term" value="F:methyl indole-3-acetate esterase activity"/>
    <property type="evidence" value="ECO:0007669"/>
    <property type="project" value="TreeGrafter"/>
</dbReference>
<feature type="domain" description="AB hydrolase-1" evidence="2">
    <location>
        <begin position="8"/>
        <end position="146"/>
    </location>
</feature>
<sequence length="260" mass="29064">MGDNQKQHLVLIHGICHGAWCWYKLQPLLEDAGYRVSNLDMSASGIDPKILVNLSTFPEYTDPLLNFLESLPSGETVVLIGHSLGGMNMAFAMEKYPKKVSLAIFLAAIMPDTTNPPSYVLDRYLSGATPESWMDTQFVSFGPDDQLVSLFFGPKYLPATIYSHSPPEDVALAKTLVRPGSFFLADLSKRSPFSNDKYGSVKRAFIIAGASEAENDFYRWEIENFNVSIVKEMDTKKTDHMAMISNPKELYKYILDIVGK</sequence>
<dbReference type="Gene3D" id="3.40.50.1820">
    <property type="entry name" value="alpha/beta hydrolase"/>
    <property type="match status" value="1"/>
</dbReference>
<dbReference type="InterPro" id="IPR000073">
    <property type="entry name" value="AB_hydrolase_1"/>
</dbReference>
<dbReference type="PANTHER" id="PTHR10992">
    <property type="entry name" value="METHYLESTERASE FAMILY MEMBER"/>
    <property type="match status" value="1"/>
</dbReference>
<dbReference type="FunFam" id="3.40.50.1820:FF:000051">
    <property type="entry name" value="(S)-hydroxynitrile lyase"/>
    <property type="match status" value="1"/>
</dbReference>
<reference evidence="3" key="1">
    <citation type="journal article" date="2019" name="Planta">
        <title>Two novel methylesterases from Olea europaea contribute to the catabolism of oleoside-type secoiridoid esters.</title>
        <authorList>
            <person name="Volk J."/>
            <person name="Sarafeddinov A."/>
            <person name="Unver T."/>
            <person name="Marx S."/>
            <person name="Tretzel J."/>
            <person name="Zotzel J."/>
            <person name="Warzecha H."/>
        </authorList>
    </citation>
    <scope>NUCLEOTIDE SEQUENCE</scope>
</reference>
<dbReference type="GO" id="GO:0009696">
    <property type="term" value="P:salicylic acid metabolic process"/>
    <property type="evidence" value="ECO:0007669"/>
    <property type="project" value="TreeGrafter"/>
</dbReference>
<dbReference type="EMBL" id="MK234850">
    <property type="protein sequence ID" value="QFQ13827.1"/>
    <property type="molecule type" value="mRNA"/>
</dbReference>
<gene>
    <name evidence="3" type="primary">EAME1</name>
</gene>
<dbReference type="InterPro" id="IPR045889">
    <property type="entry name" value="MES/HNL"/>
</dbReference>
<name>A0A5P8EA41_OLEEU</name>
<keyword evidence="1" id="KW-0378">Hydrolase</keyword>
<organism evidence="3">
    <name type="scientific">Olea europaea</name>
    <name type="common">Common olive</name>
    <dbReference type="NCBI Taxonomy" id="4146"/>
    <lineage>
        <taxon>Eukaryota</taxon>
        <taxon>Viridiplantae</taxon>
        <taxon>Streptophyta</taxon>
        <taxon>Embryophyta</taxon>
        <taxon>Tracheophyta</taxon>
        <taxon>Spermatophyta</taxon>
        <taxon>Magnoliopsida</taxon>
        <taxon>eudicotyledons</taxon>
        <taxon>Gunneridae</taxon>
        <taxon>Pentapetalae</taxon>
        <taxon>asterids</taxon>
        <taxon>lamiids</taxon>
        <taxon>Lamiales</taxon>
        <taxon>Oleaceae</taxon>
        <taxon>Oleeae</taxon>
        <taxon>Olea</taxon>
    </lineage>
</organism>
<accession>A0A5P8EA41</accession>
<dbReference type="SUPFAM" id="SSF53474">
    <property type="entry name" value="alpha/beta-Hydrolases"/>
    <property type="match status" value="1"/>
</dbReference>
<dbReference type="PANTHER" id="PTHR10992:SF1083">
    <property type="entry name" value="METHYLESTERASE 1"/>
    <property type="match status" value="1"/>
</dbReference>
<proteinExistence type="evidence at transcript level"/>
<protein>
    <submittedName>
        <fullName evidence="3">Elenolic acid methylesterase 1</fullName>
    </submittedName>
</protein>
<dbReference type="AlphaFoldDB" id="A0A5P8EA41"/>
<dbReference type="GO" id="GO:0009694">
    <property type="term" value="P:jasmonic acid metabolic process"/>
    <property type="evidence" value="ECO:0007669"/>
    <property type="project" value="TreeGrafter"/>
</dbReference>
<evidence type="ECO:0000259" key="2">
    <source>
        <dbReference type="Pfam" id="PF00561"/>
    </source>
</evidence>
<dbReference type="GO" id="GO:0080032">
    <property type="term" value="F:methyl jasmonate esterase activity"/>
    <property type="evidence" value="ECO:0007669"/>
    <property type="project" value="TreeGrafter"/>
</dbReference>